<sequence length="62" mass="7046">MKHIHSWTPAQAKADFDQLLDAAKNQGNQQISDDEGSFIIQFTKRKAREPVTDFLSKGLQED</sequence>
<dbReference type="Proteomes" id="UP001277561">
    <property type="component" value="Unassembled WGS sequence"/>
</dbReference>
<reference evidence="1" key="1">
    <citation type="journal article" date="2023" name="Phytobiomes J">
        <title>Deciphering the key players within the bacterial microbiota associated with aerial crown gall tumors on rhododendron: Insights into the gallobiome.</title>
        <authorList>
            <person name="Kuzmanovic N."/>
            <person name="Nesme J."/>
            <person name="Wolf J."/>
            <person name="Neumann-Schaal M."/>
            <person name="Petersen J."/>
            <person name="Fernandez-Gnecco G."/>
            <person name="Sproeer C."/>
            <person name="Bunk B."/>
            <person name="Overmann J."/>
            <person name="Sorensen S.J."/>
            <person name="Idczak E."/>
            <person name="Smalla K."/>
        </authorList>
    </citation>
    <scope>NUCLEOTIDE SEQUENCE [LARGE SCALE GENOMIC DNA]</scope>
    <source>
        <strain evidence="1">Rho-14.1</strain>
    </source>
</reference>
<organism evidence="1 2">
    <name type="scientific">Agrobacterium rosae</name>
    <dbReference type="NCBI Taxonomy" id="1972867"/>
    <lineage>
        <taxon>Bacteria</taxon>
        <taxon>Pseudomonadati</taxon>
        <taxon>Pseudomonadota</taxon>
        <taxon>Alphaproteobacteria</taxon>
        <taxon>Hyphomicrobiales</taxon>
        <taxon>Rhizobiaceae</taxon>
        <taxon>Rhizobium/Agrobacterium group</taxon>
        <taxon>Agrobacterium</taxon>
    </lineage>
</organism>
<name>A0ABU4W4K4_9HYPH</name>
<evidence type="ECO:0000313" key="2">
    <source>
        <dbReference type="Proteomes" id="UP001277561"/>
    </source>
</evidence>
<comment type="caution">
    <text evidence="1">The sequence shown here is derived from an EMBL/GenBank/DDBJ whole genome shotgun (WGS) entry which is preliminary data.</text>
</comment>
<gene>
    <name evidence="1" type="ORF">RMS29_26250</name>
</gene>
<accession>A0ABU4W4K4</accession>
<dbReference type="EMBL" id="JAVRAD010000022">
    <property type="protein sequence ID" value="MDX8332710.1"/>
    <property type="molecule type" value="Genomic_DNA"/>
</dbReference>
<protein>
    <submittedName>
        <fullName evidence="1">Uncharacterized protein</fullName>
    </submittedName>
</protein>
<keyword evidence="2" id="KW-1185">Reference proteome</keyword>
<evidence type="ECO:0000313" key="1">
    <source>
        <dbReference type="EMBL" id="MDX8332710.1"/>
    </source>
</evidence>
<proteinExistence type="predicted"/>
<dbReference type="RefSeq" id="WP_320188801.1">
    <property type="nucleotide sequence ID" value="NZ_CP192765.1"/>
</dbReference>